<protein>
    <submittedName>
        <fullName evidence="2">Uncharacterized protein</fullName>
    </submittedName>
</protein>
<evidence type="ECO:0000313" key="3">
    <source>
        <dbReference type="Proteomes" id="UP001457282"/>
    </source>
</evidence>
<feature type="region of interest" description="Disordered" evidence="1">
    <location>
        <begin position="401"/>
        <end position="438"/>
    </location>
</feature>
<comment type="caution">
    <text evidence="2">The sequence shown here is derived from an EMBL/GenBank/DDBJ whole genome shotgun (WGS) entry which is preliminary data.</text>
</comment>
<feature type="compositionally biased region" description="Basic and acidic residues" evidence="1">
    <location>
        <begin position="411"/>
        <end position="432"/>
    </location>
</feature>
<dbReference type="AlphaFoldDB" id="A0AAW1VRJ4"/>
<gene>
    <name evidence="2" type="ORF">M0R45_002419</name>
</gene>
<reference evidence="2 3" key="1">
    <citation type="journal article" date="2023" name="G3 (Bethesda)">
        <title>A chromosome-length genome assembly and annotation of blackberry (Rubus argutus, cv. 'Hillquist').</title>
        <authorList>
            <person name="Bruna T."/>
            <person name="Aryal R."/>
            <person name="Dudchenko O."/>
            <person name="Sargent D.J."/>
            <person name="Mead D."/>
            <person name="Buti M."/>
            <person name="Cavallini A."/>
            <person name="Hytonen T."/>
            <person name="Andres J."/>
            <person name="Pham M."/>
            <person name="Weisz D."/>
            <person name="Mascagni F."/>
            <person name="Usai G."/>
            <person name="Natali L."/>
            <person name="Bassil N."/>
            <person name="Fernandez G.E."/>
            <person name="Lomsadze A."/>
            <person name="Armour M."/>
            <person name="Olukolu B."/>
            <person name="Poorten T."/>
            <person name="Britton C."/>
            <person name="Davik J."/>
            <person name="Ashrafi H."/>
            <person name="Aiden E.L."/>
            <person name="Borodovsky M."/>
            <person name="Worthington M."/>
        </authorList>
    </citation>
    <scope>NUCLEOTIDE SEQUENCE [LARGE SCALE GENOMIC DNA]</scope>
    <source>
        <strain evidence="2">PI 553951</strain>
    </source>
</reference>
<dbReference type="EMBL" id="JBEDUW010000039">
    <property type="protein sequence ID" value="KAK9907107.1"/>
    <property type="molecule type" value="Genomic_DNA"/>
</dbReference>
<organism evidence="2 3">
    <name type="scientific">Rubus argutus</name>
    <name type="common">Southern blackberry</name>
    <dbReference type="NCBI Taxonomy" id="59490"/>
    <lineage>
        <taxon>Eukaryota</taxon>
        <taxon>Viridiplantae</taxon>
        <taxon>Streptophyta</taxon>
        <taxon>Embryophyta</taxon>
        <taxon>Tracheophyta</taxon>
        <taxon>Spermatophyta</taxon>
        <taxon>Magnoliopsida</taxon>
        <taxon>eudicotyledons</taxon>
        <taxon>Gunneridae</taxon>
        <taxon>Pentapetalae</taxon>
        <taxon>rosids</taxon>
        <taxon>fabids</taxon>
        <taxon>Rosales</taxon>
        <taxon>Rosaceae</taxon>
        <taxon>Rosoideae</taxon>
        <taxon>Rosoideae incertae sedis</taxon>
        <taxon>Rubus</taxon>
    </lineage>
</organism>
<keyword evidence="3" id="KW-1185">Reference proteome</keyword>
<sequence length="555" mass="63606">MFDNRGPISVVIVPLPTQLYDKRRPWMGYALYVDLFVHEGFDIGRGFKVAHKFVCDFVTQNGARHEQTLYHEVNVTHIPWIGPHGYWICIPHRWFLERLNTLSEFRSIEDDTITDSPHVEVKMSATRLLYLQDFVMFVHVIKSHARGVRIRKKKENLDSKNSGCSTSLSTMSTEDRSCKIDSTIPLKEQLESLPSDLQCYESRGMEGDTSYLICGKLTHPLTASLLGEILQEYSGQHPLSYQETFPQCKIPDWFYSVNGSSLTLPLNPSLESMEGWKGIAVCAAFTLHRHPFLILDNLDTNNSQTIECHLGNRNYTCGMTANITEILTFVEGRGFIWILYAARDSILDSILNECNSMTVTFFSNNQDMMVHSCGNQVVFDQNMEELMETIMHCSKTTSESWSSENITRQQSLDDHDHHHSSHHNDNDDRSVGSDDDDDDSYDGCYMMQGNITDPQTASTVGEILKKCSRKRHFYYDETFPQREIPEWFRSVNGYRATFPLNPSLESMKDWEGIAVCAAFRVHSHPSFLLDDYSLENPHIIVCQFEDNNEAHIISP</sequence>
<evidence type="ECO:0000313" key="2">
    <source>
        <dbReference type="EMBL" id="KAK9907107.1"/>
    </source>
</evidence>
<name>A0AAW1VRJ4_RUBAR</name>
<evidence type="ECO:0000256" key="1">
    <source>
        <dbReference type="SAM" id="MobiDB-lite"/>
    </source>
</evidence>
<proteinExistence type="predicted"/>
<accession>A0AAW1VRJ4</accession>
<feature type="compositionally biased region" description="Polar residues" evidence="1">
    <location>
        <begin position="401"/>
        <end position="410"/>
    </location>
</feature>
<dbReference type="Proteomes" id="UP001457282">
    <property type="component" value="Unassembled WGS sequence"/>
</dbReference>